<reference evidence="7" key="2">
    <citation type="journal article" date="2016" name="Fungal Biol.">
        <title>Ochratoxin A production by Penicillium thymicola.</title>
        <authorList>
            <person name="Nguyen H.D.T."/>
            <person name="McMullin D.R."/>
            <person name="Ponomareva E."/>
            <person name="Riley R."/>
            <person name="Pomraning K.R."/>
            <person name="Baker S.E."/>
            <person name="Seifert K.A."/>
        </authorList>
    </citation>
    <scope>NUCLEOTIDE SEQUENCE</scope>
    <source>
        <strain evidence="7">DAOM 180753</strain>
    </source>
</reference>
<feature type="transmembrane region" description="Helical" evidence="6">
    <location>
        <begin position="356"/>
        <end position="373"/>
    </location>
</feature>
<feature type="transmembrane region" description="Helical" evidence="6">
    <location>
        <begin position="79"/>
        <end position="101"/>
    </location>
</feature>
<feature type="transmembrane region" description="Helical" evidence="6">
    <location>
        <begin position="189"/>
        <end position="210"/>
    </location>
</feature>
<dbReference type="InterPro" id="IPR036259">
    <property type="entry name" value="MFS_trans_sf"/>
</dbReference>
<keyword evidence="3 6" id="KW-0812">Transmembrane</keyword>
<evidence type="ECO:0000313" key="8">
    <source>
        <dbReference type="Proteomes" id="UP001227192"/>
    </source>
</evidence>
<dbReference type="FunFam" id="1.20.1250.20:FF:000034">
    <property type="entry name" value="MFS general substrate transporter"/>
    <property type="match status" value="1"/>
</dbReference>
<evidence type="ECO:0000256" key="3">
    <source>
        <dbReference type="ARBA" id="ARBA00022692"/>
    </source>
</evidence>
<proteinExistence type="predicted"/>
<dbReference type="FunFam" id="1.20.1250.20:FF:000068">
    <property type="entry name" value="MFS general substrate transporter"/>
    <property type="match status" value="1"/>
</dbReference>
<feature type="transmembrane region" description="Helical" evidence="6">
    <location>
        <begin position="418"/>
        <end position="438"/>
    </location>
</feature>
<gene>
    <name evidence="7" type="ORF">VN97_g5569</name>
</gene>
<feature type="transmembrane region" description="Helical" evidence="6">
    <location>
        <begin position="222"/>
        <end position="244"/>
    </location>
</feature>
<keyword evidence="4 6" id="KW-1133">Transmembrane helix</keyword>
<dbReference type="EMBL" id="LACB01000146">
    <property type="protein sequence ID" value="KAJ9487739.1"/>
    <property type="molecule type" value="Genomic_DNA"/>
</dbReference>
<keyword evidence="5 6" id="KW-0472">Membrane</keyword>
<evidence type="ECO:0000313" key="7">
    <source>
        <dbReference type="EMBL" id="KAJ9487739.1"/>
    </source>
</evidence>
<dbReference type="GO" id="GO:0022857">
    <property type="term" value="F:transmembrane transporter activity"/>
    <property type="evidence" value="ECO:0007669"/>
    <property type="project" value="InterPro"/>
</dbReference>
<dbReference type="InterPro" id="IPR011701">
    <property type="entry name" value="MFS"/>
</dbReference>
<dbReference type="GO" id="GO:0016020">
    <property type="term" value="C:membrane"/>
    <property type="evidence" value="ECO:0007669"/>
    <property type="project" value="UniProtKB-SubCell"/>
</dbReference>
<keyword evidence="8" id="KW-1185">Reference proteome</keyword>
<dbReference type="SUPFAM" id="SSF103473">
    <property type="entry name" value="MFS general substrate transporter"/>
    <property type="match status" value="1"/>
</dbReference>
<sequence length="508" mass="56738">MELNVEKDLEPIHIDRIEGGEHQVDYDALEEQNVIRKCDIHVVPILMLLYLLAFLDRINIGNARLQGLEDDLNMEGPQYNYALVIFFVPYIICEVPCNLIMKKMAPSTWICGIMAAWGRPPPTSPVNVALHINCAEYEGCVTIGQGFVQSWGALMACRFLIGLFEAGFLPGCVYLISMYYKRFELQWRLTLFFSASILSGAISGLLAYGLSYMEGIRGYSSWRWIFILEGLATVVIALLAKLLVVDWPESARFLNERERTILLTRLKSENHLFPMDRLNRTAILRILTDKKIYLGIAMYLGALNTGYAASFFIPSILRDMGWTSLMAQVMSVPIYIVAAIITLCTAILSDKTKHRFGFVLLGCSCATIGYIILLAQRTVSVGVQYFALFAVTGGGFIAQPILIGWLSNNMSGHYKQAIASAMQIGFGNCGGLFASNIFLSSEAPFYPTGYGTSLALIWVCGLSAFIFVSLLWWENKQRDQGARDGRLALDPEEVQNLGDDHPGFRFTY</sequence>
<comment type="subcellular location">
    <subcellularLocation>
        <location evidence="1">Membrane</location>
        <topology evidence="1">Multi-pass membrane protein</topology>
    </subcellularLocation>
</comment>
<dbReference type="Pfam" id="PF07690">
    <property type="entry name" value="MFS_1"/>
    <property type="match status" value="1"/>
</dbReference>
<feature type="transmembrane region" description="Helical" evidence="6">
    <location>
        <begin position="40"/>
        <end position="58"/>
    </location>
</feature>
<evidence type="ECO:0000256" key="5">
    <source>
        <dbReference type="ARBA" id="ARBA00023136"/>
    </source>
</evidence>
<reference evidence="7" key="1">
    <citation type="submission" date="2015-06" db="EMBL/GenBank/DDBJ databases">
        <authorList>
            <person name="Nguyen H."/>
        </authorList>
    </citation>
    <scope>NUCLEOTIDE SEQUENCE</scope>
    <source>
        <strain evidence="7">DAOM 180753</strain>
    </source>
</reference>
<feature type="transmembrane region" description="Helical" evidence="6">
    <location>
        <begin position="292"/>
        <end position="313"/>
    </location>
</feature>
<feature type="transmembrane region" description="Helical" evidence="6">
    <location>
        <begin position="385"/>
        <end position="406"/>
    </location>
</feature>
<organism evidence="7 8">
    <name type="scientific">Penicillium thymicola</name>
    <dbReference type="NCBI Taxonomy" id="293382"/>
    <lineage>
        <taxon>Eukaryota</taxon>
        <taxon>Fungi</taxon>
        <taxon>Dikarya</taxon>
        <taxon>Ascomycota</taxon>
        <taxon>Pezizomycotina</taxon>
        <taxon>Eurotiomycetes</taxon>
        <taxon>Eurotiomycetidae</taxon>
        <taxon>Eurotiales</taxon>
        <taxon>Aspergillaceae</taxon>
        <taxon>Penicillium</taxon>
    </lineage>
</organism>
<evidence type="ECO:0000256" key="4">
    <source>
        <dbReference type="ARBA" id="ARBA00022989"/>
    </source>
</evidence>
<feature type="transmembrane region" description="Helical" evidence="6">
    <location>
        <begin position="450"/>
        <end position="473"/>
    </location>
</feature>
<evidence type="ECO:0000256" key="1">
    <source>
        <dbReference type="ARBA" id="ARBA00004141"/>
    </source>
</evidence>
<name>A0AAI9X8U7_PENTH</name>
<dbReference type="PANTHER" id="PTHR43791:SF52">
    <property type="entry name" value="TRANSPORTER, PUTATIVE (AFU_ORTHOLOGUE AFUA_1G11820)-RELATED"/>
    <property type="match status" value="1"/>
</dbReference>
<feature type="transmembrane region" description="Helical" evidence="6">
    <location>
        <begin position="325"/>
        <end position="349"/>
    </location>
</feature>
<evidence type="ECO:0000256" key="6">
    <source>
        <dbReference type="SAM" id="Phobius"/>
    </source>
</evidence>
<dbReference type="Proteomes" id="UP001227192">
    <property type="component" value="Unassembled WGS sequence"/>
</dbReference>
<dbReference type="Gene3D" id="1.20.1250.20">
    <property type="entry name" value="MFS general substrate transporter like domains"/>
    <property type="match status" value="2"/>
</dbReference>
<dbReference type="PANTHER" id="PTHR43791">
    <property type="entry name" value="PERMEASE-RELATED"/>
    <property type="match status" value="1"/>
</dbReference>
<evidence type="ECO:0008006" key="9">
    <source>
        <dbReference type="Google" id="ProtNLM"/>
    </source>
</evidence>
<evidence type="ECO:0000256" key="2">
    <source>
        <dbReference type="ARBA" id="ARBA00022448"/>
    </source>
</evidence>
<keyword evidence="2" id="KW-0813">Transport</keyword>
<accession>A0AAI9X8U7</accession>
<comment type="caution">
    <text evidence="7">The sequence shown here is derived from an EMBL/GenBank/DDBJ whole genome shotgun (WGS) entry which is preliminary data.</text>
</comment>
<protein>
    <recommendedName>
        <fullName evidence="9">Major facilitator superfamily (MFS) profile domain-containing protein</fullName>
    </recommendedName>
</protein>
<dbReference type="AlphaFoldDB" id="A0AAI9X8U7"/>